<comment type="similarity">
    <text evidence="2">Belongs to the drug/metabolite transporter (DMT) superfamily. 10 TMS drug/metabolite exporter (DME) (TC 2.A.7.3) family.</text>
</comment>
<dbReference type="InterPro" id="IPR037185">
    <property type="entry name" value="EmrE-like"/>
</dbReference>
<feature type="transmembrane region" description="Helical" evidence="6">
    <location>
        <begin position="150"/>
        <end position="166"/>
    </location>
</feature>
<keyword evidence="5 6" id="KW-0472">Membrane</keyword>
<feature type="transmembrane region" description="Helical" evidence="6">
    <location>
        <begin position="206"/>
        <end position="228"/>
    </location>
</feature>
<keyword evidence="3 6" id="KW-0812">Transmembrane</keyword>
<feature type="transmembrane region" description="Helical" evidence="6">
    <location>
        <begin position="262"/>
        <end position="282"/>
    </location>
</feature>
<evidence type="ECO:0000256" key="3">
    <source>
        <dbReference type="ARBA" id="ARBA00022692"/>
    </source>
</evidence>
<keyword evidence="9" id="KW-1185">Reference proteome</keyword>
<feature type="transmembrane region" description="Helical" evidence="6">
    <location>
        <begin position="98"/>
        <end position="118"/>
    </location>
</feature>
<evidence type="ECO:0000259" key="7">
    <source>
        <dbReference type="Pfam" id="PF00892"/>
    </source>
</evidence>
<evidence type="ECO:0000313" key="9">
    <source>
        <dbReference type="Proteomes" id="UP001556692"/>
    </source>
</evidence>
<dbReference type="Gene3D" id="1.10.3730.20">
    <property type="match status" value="1"/>
</dbReference>
<organism evidence="8 9">
    <name type="scientific">Aquibium pacificus</name>
    <dbReference type="NCBI Taxonomy" id="3153579"/>
    <lineage>
        <taxon>Bacteria</taxon>
        <taxon>Pseudomonadati</taxon>
        <taxon>Pseudomonadota</taxon>
        <taxon>Alphaproteobacteria</taxon>
        <taxon>Hyphomicrobiales</taxon>
        <taxon>Phyllobacteriaceae</taxon>
        <taxon>Aquibium</taxon>
    </lineage>
</organism>
<feature type="transmembrane region" description="Helical" evidence="6">
    <location>
        <begin position="124"/>
        <end position="143"/>
    </location>
</feature>
<comment type="caution">
    <text evidence="8">The sequence shown here is derived from an EMBL/GenBank/DDBJ whole genome shotgun (WGS) entry which is preliminary data.</text>
</comment>
<sequence>MSNSSPAKRSAAAPGDVLASRPGDRRRAVLVPVAMMILACALVAATMLFAKMLGRAVDGPPIHPLQVTAGRYIFALVALAPVIAWYRPPLRGAAWGNHMLRVASGWSGVTCLFAAAAYMRLADATAIGFLNPIVAMVLAIPILGETVGRWRWGAAFVAFIGAVVLVRPGTDAFQPAALLALLAALLVGLEVVLVKRLTNIETPLRILAIGNMIGGVLAVGAASFVWIWPTPMQWMLLAGIGFAMVAAQALLLQALKRGDASFVIPLFYSALVFAGLYDYAVFGERPGINTVIGAILIIGGSLVIAWRERSRG</sequence>
<evidence type="ECO:0000256" key="6">
    <source>
        <dbReference type="SAM" id="Phobius"/>
    </source>
</evidence>
<feature type="domain" description="EamA" evidence="7">
    <location>
        <begin position="176"/>
        <end position="305"/>
    </location>
</feature>
<protein>
    <submittedName>
        <fullName evidence="8">DMT family transporter</fullName>
    </submittedName>
</protein>
<accession>A0ABV3SC38</accession>
<proteinExistence type="inferred from homology"/>
<feature type="transmembrane region" description="Helical" evidence="6">
    <location>
        <begin position="172"/>
        <end position="194"/>
    </location>
</feature>
<name>A0ABV3SC38_9HYPH</name>
<comment type="subcellular location">
    <subcellularLocation>
        <location evidence="1">Membrane</location>
        <topology evidence="1">Multi-pass membrane protein</topology>
    </subcellularLocation>
</comment>
<feature type="transmembrane region" description="Helical" evidence="6">
    <location>
        <begin position="288"/>
        <end position="306"/>
    </location>
</feature>
<reference evidence="8 9" key="1">
    <citation type="submission" date="2024-05" db="EMBL/GenBank/DDBJ databases">
        <authorList>
            <person name="Jiang F."/>
        </authorList>
    </citation>
    <scope>NUCLEOTIDE SEQUENCE [LARGE SCALE GENOMIC DNA]</scope>
    <source>
        <strain evidence="8 9">LZ166</strain>
    </source>
</reference>
<dbReference type="Pfam" id="PF00892">
    <property type="entry name" value="EamA"/>
    <property type="match status" value="2"/>
</dbReference>
<feature type="transmembrane region" description="Helical" evidence="6">
    <location>
        <begin position="69"/>
        <end position="86"/>
    </location>
</feature>
<feature type="domain" description="EamA" evidence="7">
    <location>
        <begin position="33"/>
        <end position="166"/>
    </location>
</feature>
<dbReference type="PANTHER" id="PTHR22911:SF6">
    <property type="entry name" value="SOLUTE CARRIER FAMILY 35 MEMBER G1"/>
    <property type="match status" value="1"/>
</dbReference>
<evidence type="ECO:0000256" key="4">
    <source>
        <dbReference type="ARBA" id="ARBA00022989"/>
    </source>
</evidence>
<feature type="transmembrane region" description="Helical" evidence="6">
    <location>
        <begin position="28"/>
        <end position="49"/>
    </location>
</feature>
<dbReference type="RefSeq" id="WP_367952197.1">
    <property type="nucleotide sequence ID" value="NZ_JBDPGJ010000001.1"/>
</dbReference>
<evidence type="ECO:0000256" key="5">
    <source>
        <dbReference type="ARBA" id="ARBA00023136"/>
    </source>
</evidence>
<dbReference type="Proteomes" id="UP001556692">
    <property type="component" value="Unassembled WGS sequence"/>
</dbReference>
<gene>
    <name evidence="8" type="ORF">ABGN05_01375</name>
</gene>
<dbReference type="InterPro" id="IPR000620">
    <property type="entry name" value="EamA_dom"/>
</dbReference>
<evidence type="ECO:0000313" key="8">
    <source>
        <dbReference type="EMBL" id="MEX0404309.1"/>
    </source>
</evidence>
<dbReference type="PANTHER" id="PTHR22911">
    <property type="entry name" value="ACYL-MALONYL CONDENSING ENZYME-RELATED"/>
    <property type="match status" value="1"/>
</dbReference>
<keyword evidence="4 6" id="KW-1133">Transmembrane helix</keyword>
<dbReference type="EMBL" id="JBDPGJ010000001">
    <property type="protein sequence ID" value="MEX0404309.1"/>
    <property type="molecule type" value="Genomic_DNA"/>
</dbReference>
<dbReference type="SUPFAM" id="SSF103481">
    <property type="entry name" value="Multidrug resistance efflux transporter EmrE"/>
    <property type="match status" value="2"/>
</dbReference>
<feature type="transmembrane region" description="Helical" evidence="6">
    <location>
        <begin position="234"/>
        <end position="255"/>
    </location>
</feature>
<evidence type="ECO:0000256" key="2">
    <source>
        <dbReference type="ARBA" id="ARBA00009853"/>
    </source>
</evidence>
<evidence type="ECO:0000256" key="1">
    <source>
        <dbReference type="ARBA" id="ARBA00004141"/>
    </source>
</evidence>